<evidence type="ECO:0000313" key="3">
    <source>
        <dbReference type="EMBL" id="SDL32701.1"/>
    </source>
</evidence>
<name>A0A1G9J5R0_9BACT</name>
<dbReference type="PRINTS" id="PR00095">
    <property type="entry name" value="ANTSNTHASEI"/>
</dbReference>
<dbReference type="Gene3D" id="3.60.120.10">
    <property type="entry name" value="Anthranilate synthase"/>
    <property type="match status" value="1"/>
</dbReference>
<proteinExistence type="predicted"/>
<reference evidence="4" key="1">
    <citation type="submission" date="2016-10" db="EMBL/GenBank/DDBJ databases">
        <authorList>
            <person name="Varghese N."/>
            <person name="Submissions S."/>
        </authorList>
    </citation>
    <scope>NUCLEOTIDE SEQUENCE [LARGE SCALE GENOMIC DNA]</scope>
    <source>
        <strain evidence="4">DSM 16995</strain>
    </source>
</reference>
<dbReference type="Pfam" id="PF04715">
    <property type="entry name" value="Anth_synt_I_N"/>
    <property type="match status" value="1"/>
</dbReference>
<dbReference type="PANTHER" id="PTHR11236">
    <property type="entry name" value="AMINOBENZOATE/ANTHRANILATE SYNTHASE"/>
    <property type="match status" value="1"/>
</dbReference>
<dbReference type="SUPFAM" id="SSF56322">
    <property type="entry name" value="ADC synthase"/>
    <property type="match status" value="1"/>
</dbReference>
<feature type="domain" description="Chorismate-utilising enzyme C-terminal" evidence="1">
    <location>
        <begin position="195"/>
        <end position="452"/>
    </location>
</feature>
<dbReference type="GO" id="GO:0000162">
    <property type="term" value="P:L-tryptophan biosynthetic process"/>
    <property type="evidence" value="ECO:0007669"/>
    <property type="project" value="TreeGrafter"/>
</dbReference>
<dbReference type="InterPro" id="IPR019999">
    <property type="entry name" value="Anth_synth_I-like"/>
</dbReference>
<dbReference type="InterPro" id="IPR015890">
    <property type="entry name" value="Chorismate_C"/>
</dbReference>
<organism evidence="3 4">
    <name type="scientific">Maridesulfovibrio ferrireducens</name>
    <dbReference type="NCBI Taxonomy" id="246191"/>
    <lineage>
        <taxon>Bacteria</taxon>
        <taxon>Pseudomonadati</taxon>
        <taxon>Thermodesulfobacteriota</taxon>
        <taxon>Desulfovibrionia</taxon>
        <taxon>Desulfovibrionales</taxon>
        <taxon>Desulfovibrionaceae</taxon>
        <taxon>Maridesulfovibrio</taxon>
    </lineage>
</organism>
<gene>
    <name evidence="3" type="ORF">SAMN05660337_2653</name>
</gene>
<feature type="domain" description="Anthranilate synthase component I N-terminal" evidence="2">
    <location>
        <begin position="15"/>
        <end position="159"/>
    </location>
</feature>
<dbReference type="EMBL" id="FNGA01000004">
    <property type="protein sequence ID" value="SDL32701.1"/>
    <property type="molecule type" value="Genomic_DNA"/>
</dbReference>
<dbReference type="RefSeq" id="WP_092161878.1">
    <property type="nucleotide sequence ID" value="NZ_FNGA01000004.1"/>
</dbReference>
<dbReference type="Pfam" id="PF00425">
    <property type="entry name" value="Chorismate_bind"/>
    <property type="match status" value="1"/>
</dbReference>
<dbReference type="OrthoDB" id="9803598at2"/>
<dbReference type="AlphaFoldDB" id="A0A1G9J5R0"/>
<evidence type="ECO:0000259" key="2">
    <source>
        <dbReference type="Pfam" id="PF04715"/>
    </source>
</evidence>
<keyword evidence="4" id="KW-1185">Reference proteome</keyword>
<dbReference type="InterPro" id="IPR005801">
    <property type="entry name" value="ADC_synthase"/>
</dbReference>
<evidence type="ECO:0000259" key="1">
    <source>
        <dbReference type="Pfam" id="PF00425"/>
    </source>
</evidence>
<evidence type="ECO:0000313" key="4">
    <source>
        <dbReference type="Proteomes" id="UP000199053"/>
    </source>
</evidence>
<dbReference type="PANTHER" id="PTHR11236:SF9">
    <property type="entry name" value="ANTHRANILATE SYNTHASE COMPONENT 1"/>
    <property type="match status" value="1"/>
</dbReference>
<dbReference type="InterPro" id="IPR006805">
    <property type="entry name" value="Anth_synth_I_N"/>
</dbReference>
<accession>A0A1G9J5R0</accession>
<protein>
    <submittedName>
        <fullName evidence="3">Anthranilate synthase component 1</fullName>
    </submittedName>
</protein>
<sequence>MKIELTQYGKWLPADVQTPISLYLGLVGDAPGILLESAEVDGRLGRYSLIAWDFRLVLSPVRGKLAVECADSRLAGLAQYSGMGFLDGLRAVMKALHVNTQKEVGILPALTRGLYGTLGYGLAGMLEPKLADKIPAKDAEVRLALPGRAVLFDHLKHRCCFLSLDEGAEPEFSPQDFNNKCESTKVGEPVAVPGREKYIEGVEKVRELIAEGECIQVVLSTRFSAPFSGNAFDLYRRLRQANPSPFMFYMKFSREEILLGSSPEMMARCEKGRLEVRPIAGTRPRGKDAAGDRKFSEELLADPKERAEHIMLVDLGRNDLGRIAKPGTVTVEKFMQVEYFSHVMHLTSYVEADLRDDYDAIDVLQATFPAGTLSGAPKIRAMEIIAEIEEVPRGPYGGAIGFIGLDKDSINLDTGITIRSMWIRDGKCHWQAGAGIVYDSDPEMEWKECNNKARVLREILQSEGGDVFAC</sequence>
<dbReference type="Proteomes" id="UP000199053">
    <property type="component" value="Unassembled WGS sequence"/>
</dbReference>
<dbReference type="STRING" id="246191.SAMN05660337_2653"/>